<dbReference type="AlphaFoldDB" id="A0A662YM54"/>
<accession>A0A662YM54</accession>
<dbReference type="GO" id="GO:0003906">
    <property type="term" value="F:DNA-(apurinic or apyrimidinic site) endonuclease activity"/>
    <property type="evidence" value="ECO:0007669"/>
    <property type="project" value="InterPro"/>
</dbReference>
<sequence>MQFRCNAARDCMVITSLLHCAIGLVRIASYCKLSSWGSIFMQSEAIALDKYPISKSVLADDSDEDGQSNEYDLEDSFINDEEDFDHTDEDSDYEPESDDSAKEDITELKKEAKQFVNRRK</sequence>
<dbReference type="PANTHER" id="PTHR21315:SF2">
    <property type="entry name" value="APRATAXIN AND PNK-LIKE FACTOR"/>
    <property type="match status" value="1"/>
</dbReference>
<feature type="compositionally biased region" description="Acidic residues" evidence="1">
    <location>
        <begin position="60"/>
        <end position="98"/>
    </location>
</feature>
<protein>
    <submittedName>
        <fullName evidence="2">Aprataxin and PNK-like factor</fullName>
    </submittedName>
</protein>
<dbReference type="EMBL" id="SCEB01001265">
    <property type="protein sequence ID" value="RXM97086.1"/>
    <property type="molecule type" value="Genomic_DNA"/>
</dbReference>
<proteinExistence type="predicted"/>
<dbReference type="Proteomes" id="UP000289886">
    <property type="component" value="Unassembled WGS sequence"/>
</dbReference>
<name>A0A662YM54_ACIRT</name>
<comment type="caution">
    <text evidence="2">The sequence shown here is derived from an EMBL/GenBank/DDBJ whole genome shotgun (WGS) entry which is preliminary data.</text>
</comment>
<evidence type="ECO:0000313" key="3">
    <source>
        <dbReference type="Proteomes" id="UP000289886"/>
    </source>
</evidence>
<dbReference type="GO" id="GO:0035861">
    <property type="term" value="C:site of double-strand break"/>
    <property type="evidence" value="ECO:0007669"/>
    <property type="project" value="TreeGrafter"/>
</dbReference>
<organism evidence="2 3">
    <name type="scientific">Acipenser ruthenus</name>
    <name type="common">Sterlet sturgeon</name>
    <dbReference type="NCBI Taxonomy" id="7906"/>
    <lineage>
        <taxon>Eukaryota</taxon>
        <taxon>Metazoa</taxon>
        <taxon>Chordata</taxon>
        <taxon>Craniata</taxon>
        <taxon>Vertebrata</taxon>
        <taxon>Euteleostomi</taxon>
        <taxon>Actinopterygii</taxon>
        <taxon>Chondrostei</taxon>
        <taxon>Acipenseriformes</taxon>
        <taxon>Acipenseridae</taxon>
        <taxon>Acipenser</taxon>
    </lineage>
</organism>
<dbReference type="GO" id="GO:0008408">
    <property type="term" value="F:3'-5' exonuclease activity"/>
    <property type="evidence" value="ECO:0007669"/>
    <property type="project" value="InterPro"/>
</dbReference>
<evidence type="ECO:0000256" key="1">
    <source>
        <dbReference type="SAM" id="MobiDB-lite"/>
    </source>
</evidence>
<dbReference type="GO" id="GO:0006302">
    <property type="term" value="P:double-strand break repair"/>
    <property type="evidence" value="ECO:0007669"/>
    <property type="project" value="InterPro"/>
</dbReference>
<dbReference type="PANTHER" id="PTHR21315">
    <property type="entry name" value="APRATAXIN AND PNK-LIKE FACTOR-RELATED"/>
    <property type="match status" value="1"/>
</dbReference>
<evidence type="ECO:0000313" key="2">
    <source>
        <dbReference type="EMBL" id="RXM97086.1"/>
    </source>
</evidence>
<gene>
    <name evidence="2" type="ORF">EOD39_14871</name>
</gene>
<keyword evidence="3" id="KW-1185">Reference proteome</keyword>
<reference evidence="2 3" key="1">
    <citation type="submission" date="2019-01" db="EMBL/GenBank/DDBJ databases">
        <title>Draft Genome and Complete Hox-Cluster Characterization of the Sterlet Sturgeon (Acipenser ruthenus).</title>
        <authorList>
            <person name="Wei Q."/>
        </authorList>
    </citation>
    <scope>NUCLEOTIDE SEQUENCE [LARGE SCALE GENOMIC DNA]</scope>
    <source>
        <strain evidence="2">WHYD16114868_AA</strain>
        <tissue evidence="2">Blood</tissue>
    </source>
</reference>
<feature type="region of interest" description="Disordered" evidence="1">
    <location>
        <begin position="59"/>
        <end position="106"/>
    </location>
</feature>
<dbReference type="InterPro" id="IPR039253">
    <property type="entry name" value="APLF"/>
</dbReference>
<dbReference type="GO" id="GO:0005634">
    <property type="term" value="C:nucleus"/>
    <property type="evidence" value="ECO:0007669"/>
    <property type="project" value="TreeGrafter"/>
</dbReference>